<protein>
    <submittedName>
        <fullName evidence="2">Cold shock CspA family protein</fullName>
    </submittedName>
</protein>
<dbReference type="EMBL" id="JACHFJ010000004">
    <property type="protein sequence ID" value="MBB5373067.1"/>
    <property type="molecule type" value="Genomic_DNA"/>
</dbReference>
<evidence type="ECO:0000313" key="3">
    <source>
        <dbReference type="Proteomes" id="UP000553706"/>
    </source>
</evidence>
<evidence type="ECO:0000313" key="2">
    <source>
        <dbReference type="EMBL" id="MBB5373067.1"/>
    </source>
</evidence>
<dbReference type="Gene3D" id="3.30.160.100">
    <property type="entry name" value="Ribosome hibernation promotion factor-like"/>
    <property type="match status" value="1"/>
</dbReference>
<dbReference type="Pfam" id="PF00313">
    <property type="entry name" value="CSD"/>
    <property type="match status" value="1"/>
</dbReference>
<dbReference type="InterPro" id="IPR012340">
    <property type="entry name" value="NA-bd_OB-fold"/>
</dbReference>
<dbReference type="RefSeq" id="WP_183266085.1">
    <property type="nucleotide sequence ID" value="NZ_JACHFJ010000004.1"/>
</dbReference>
<organism evidence="2 3">
    <name type="scientific">Acidocella aromatica</name>
    <dbReference type="NCBI Taxonomy" id="1303579"/>
    <lineage>
        <taxon>Bacteria</taxon>
        <taxon>Pseudomonadati</taxon>
        <taxon>Pseudomonadota</taxon>
        <taxon>Alphaproteobacteria</taxon>
        <taxon>Acetobacterales</taxon>
        <taxon>Acidocellaceae</taxon>
        <taxon>Acidocella</taxon>
    </lineage>
</organism>
<sequence length="183" mass="20678">MQEQVQIAFRGMDTPMGIEDSIRGHVAHLETFFNRITACKVLVEPEHKRHHQGNLYHIRVDLVVPGREIVVKREPSAHHANEDIHVAIKDAFDAAKRQLQDYVREMRGDIKAHVEPEIGEITHLVRDKGYGFLRTSDGNELYLHKNAVVGGKFDDLHVGDKVRYVADAGENEKGPHASTVIPL</sequence>
<dbReference type="InterPro" id="IPR002059">
    <property type="entry name" value="CSP_DNA-bd"/>
</dbReference>
<reference evidence="2 3" key="1">
    <citation type="submission" date="2020-08" db="EMBL/GenBank/DDBJ databases">
        <title>Genomic Encyclopedia of Type Strains, Phase IV (KMG-IV): sequencing the most valuable type-strain genomes for metagenomic binning, comparative biology and taxonomic classification.</title>
        <authorList>
            <person name="Goeker M."/>
        </authorList>
    </citation>
    <scope>NUCLEOTIDE SEQUENCE [LARGE SCALE GENOMIC DNA]</scope>
    <source>
        <strain evidence="2 3">DSM 27026</strain>
    </source>
</reference>
<dbReference type="InterPro" id="IPR003489">
    <property type="entry name" value="RHF/RaiA"/>
</dbReference>
<dbReference type="Pfam" id="PF02482">
    <property type="entry name" value="Ribosomal_S30AE"/>
    <property type="match status" value="1"/>
</dbReference>
<dbReference type="AlphaFoldDB" id="A0A840VDW4"/>
<dbReference type="InterPro" id="IPR011129">
    <property type="entry name" value="CSD"/>
</dbReference>
<dbReference type="PROSITE" id="PS51857">
    <property type="entry name" value="CSD_2"/>
    <property type="match status" value="1"/>
</dbReference>
<feature type="domain" description="CSD" evidence="1">
    <location>
        <begin position="116"/>
        <end position="182"/>
    </location>
</feature>
<proteinExistence type="predicted"/>
<dbReference type="GO" id="GO:0005829">
    <property type="term" value="C:cytosol"/>
    <property type="evidence" value="ECO:0007669"/>
    <property type="project" value="UniProtKB-ARBA"/>
</dbReference>
<gene>
    <name evidence="2" type="ORF">HNP71_001325</name>
</gene>
<dbReference type="SUPFAM" id="SSF69754">
    <property type="entry name" value="Ribosome binding protein Y (YfiA homologue)"/>
    <property type="match status" value="1"/>
</dbReference>
<dbReference type="InterPro" id="IPR036567">
    <property type="entry name" value="RHF-like"/>
</dbReference>
<dbReference type="SMART" id="SM00357">
    <property type="entry name" value="CSP"/>
    <property type="match status" value="1"/>
</dbReference>
<name>A0A840VDW4_9PROT</name>
<dbReference type="Proteomes" id="UP000553706">
    <property type="component" value="Unassembled WGS sequence"/>
</dbReference>
<keyword evidence="3" id="KW-1185">Reference proteome</keyword>
<accession>A0A840VDW4</accession>
<evidence type="ECO:0000259" key="1">
    <source>
        <dbReference type="PROSITE" id="PS51857"/>
    </source>
</evidence>
<comment type="caution">
    <text evidence="2">The sequence shown here is derived from an EMBL/GenBank/DDBJ whole genome shotgun (WGS) entry which is preliminary data.</text>
</comment>
<dbReference type="Gene3D" id="2.40.50.140">
    <property type="entry name" value="Nucleic acid-binding proteins"/>
    <property type="match status" value="1"/>
</dbReference>
<dbReference type="SUPFAM" id="SSF50249">
    <property type="entry name" value="Nucleic acid-binding proteins"/>
    <property type="match status" value="1"/>
</dbReference>
<dbReference type="GO" id="GO:0003676">
    <property type="term" value="F:nucleic acid binding"/>
    <property type="evidence" value="ECO:0007669"/>
    <property type="project" value="InterPro"/>
</dbReference>